<feature type="transmembrane region" description="Helical" evidence="1">
    <location>
        <begin position="49"/>
        <end position="71"/>
    </location>
</feature>
<sequence>MNLALIVFLLTFCLMMMFPVMGSPLSLGGTLVLVSFALVSVVALISSTWYGYILFLVYVGGLLVLFIYVCMVSSNYPFTVNPSLMASAMAAGLLAMLLAPWSLPWRVLGSSVSESGVELPLFLLMALVTILLAAFLATARIVLGPGSIKIESRK</sequence>
<evidence type="ECO:0000256" key="1">
    <source>
        <dbReference type="SAM" id="Phobius"/>
    </source>
</evidence>
<reference evidence="3" key="3">
    <citation type="journal article" date="2008" name="BMC Evol. Biol.">
        <title>Evolution of gastropod mitochondrial genome arrangements.</title>
        <authorList>
            <person name="Grande C."/>
            <person name="Templado J."/>
            <person name="Zardoya R."/>
        </authorList>
    </citation>
    <scope>NUCLEOTIDE SEQUENCE</scope>
</reference>
<evidence type="ECO:0000256" key="2">
    <source>
        <dbReference type="SAM" id="SignalP"/>
    </source>
</evidence>
<keyword evidence="1" id="KW-0812">Transmembrane</keyword>
<keyword evidence="1" id="KW-0472">Membrane</keyword>
<accession>Q6VAQ6</accession>
<protein>
    <submittedName>
        <fullName evidence="3">NADH dehydrogenase subunit 6</fullName>
    </submittedName>
</protein>
<geneLocation type="mitochondrion" evidence="3"/>
<dbReference type="EMBL" id="AY345048">
    <property type="protein sequence ID" value="AAR21545.2"/>
    <property type="molecule type" value="Genomic_DNA"/>
</dbReference>
<keyword evidence="3" id="KW-0496">Mitochondrion</keyword>
<gene>
    <name evidence="3" type="primary">nad6</name>
</gene>
<reference evidence="3" key="1">
    <citation type="journal article" date="2004" name="Mol. Biol. Evol.">
        <title>Molecular phylogeny of euthyneura (mollusca: gastropoda).</title>
        <authorList>
            <person name="Grande C."/>
            <person name="Templado J."/>
            <person name="Cervera J.L."/>
            <person name="Zardoya R."/>
        </authorList>
    </citation>
    <scope>NUCLEOTIDE SEQUENCE</scope>
</reference>
<name>Q6VAQ6_9EUPU</name>
<feature type="transmembrane region" description="Helical" evidence="1">
    <location>
        <begin position="121"/>
        <end position="143"/>
    </location>
</feature>
<keyword evidence="1" id="KW-1133">Transmembrane helix</keyword>
<feature type="transmembrane region" description="Helical" evidence="1">
    <location>
        <begin position="83"/>
        <end position="101"/>
    </location>
</feature>
<feature type="chain" id="PRO_5004280927" evidence="2">
    <location>
        <begin position="23"/>
        <end position="154"/>
    </location>
</feature>
<feature type="signal peptide" evidence="2">
    <location>
        <begin position="1"/>
        <end position="22"/>
    </location>
</feature>
<keyword evidence="2" id="KW-0732">Signal</keyword>
<evidence type="ECO:0000313" key="3">
    <source>
        <dbReference type="EMBL" id="AAR21545.2"/>
    </source>
</evidence>
<dbReference type="AlphaFoldDB" id="Q6VAQ6"/>
<reference evidence="3" key="2">
    <citation type="journal article" date="2004" name="Mol. Phylogenet. Evol.">
        <title>Phylogenetic relationships among Opisthobranchia (Mollusca: Gastropoda) based on mitochondrial cox 1, trnV, and rrnL genes.</title>
        <authorList>
            <person name="Grande C."/>
            <person name="Templado J."/>
            <person name="Cervera J.L."/>
            <person name="Zardoya R."/>
        </authorList>
    </citation>
    <scope>NUCLEOTIDE SEQUENCE</scope>
</reference>
<proteinExistence type="predicted"/>
<organism evidence="3">
    <name type="scientific">Onchidella celtica</name>
    <name type="common">Celtic sea slug</name>
    <dbReference type="NCBI Taxonomy" id="36933"/>
    <lineage>
        <taxon>Eukaryota</taxon>
        <taxon>Metazoa</taxon>
        <taxon>Spiralia</taxon>
        <taxon>Lophotrochozoa</taxon>
        <taxon>Mollusca</taxon>
        <taxon>Gastropoda</taxon>
        <taxon>Heterobranchia</taxon>
        <taxon>Euthyneura</taxon>
        <taxon>Panpulmonata</taxon>
        <taxon>Eupulmonata</taxon>
        <taxon>Systellommatophora</taxon>
        <taxon>Onchidioidea</taxon>
        <taxon>Onchidiidae</taxon>
        <taxon>Onchidella</taxon>
    </lineage>
</organism>